<gene>
    <name evidence="1" type="ORF">HannXRQ_Chr05g0131001</name>
</gene>
<dbReference type="AlphaFoldDB" id="A0A251UMC8"/>
<proteinExistence type="predicted"/>
<evidence type="ECO:0000313" key="2">
    <source>
        <dbReference type="Proteomes" id="UP000215914"/>
    </source>
</evidence>
<dbReference type="Proteomes" id="UP000215914">
    <property type="component" value="Chromosome 5"/>
</dbReference>
<accession>A0A251UMC8</accession>
<name>A0A251UMC8_HELAN</name>
<evidence type="ECO:0000313" key="1">
    <source>
        <dbReference type="EMBL" id="OTG23922.1"/>
    </source>
</evidence>
<sequence>MSMLIHLVAVRFFGRSAGQVYVLVWTAFSLRVPPAAFSPILISSFSNQFFKTLKNPTSTLCRSLPRIHPLSAAALNRSMLEKDPSSYISEQWYKYSFDRYSLAETTHPIIWSSLIK</sequence>
<reference evidence="2" key="1">
    <citation type="journal article" date="2017" name="Nature">
        <title>The sunflower genome provides insights into oil metabolism, flowering and Asterid evolution.</title>
        <authorList>
            <person name="Badouin H."/>
            <person name="Gouzy J."/>
            <person name="Grassa C.J."/>
            <person name="Murat F."/>
            <person name="Staton S.E."/>
            <person name="Cottret L."/>
            <person name="Lelandais-Briere C."/>
            <person name="Owens G.L."/>
            <person name="Carrere S."/>
            <person name="Mayjonade B."/>
            <person name="Legrand L."/>
            <person name="Gill N."/>
            <person name="Kane N.C."/>
            <person name="Bowers J.E."/>
            <person name="Hubner S."/>
            <person name="Bellec A."/>
            <person name="Berard A."/>
            <person name="Berges H."/>
            <person name="Blanchet N."/>
            <person name="Boniface M.C."/>
            <person name="Brunel D."/>
            <person name="Catrice O."/>
            <person name="Chaidir N."/>
            <person name="Claudel C."/>
            <person name="Donnadieu C."/>
            <person name="Faraut T."/>
            <person name="Fievet G."/>
            <person name="Helmstetter N."/>
            <person name="King M."/>
            <person name="Knapp S.J."/>
            <person name="Lai Z."/>
            <person name="Le Paslier M.C."/>
            <person name="Lippi Y."/>
            <person name="Lorenzon L."/>
            <person name="Mandel J.R."/>
            <person name="Marage G."/>
            <person name="Marchand G."/>
            <person name="Marquand E."/>
            <person name="Bret-Mestries E."/>
            <person name="Morien E."/>
            <person name="Nambeesan S."/>
            <person name="Nguyen T."/>
            <person name="Pegot-Espagnet P."/>
            <person name="Pouilly N."/>
            <person name="Raftis F."/>
            <person name="Sallet E."/>
            <person name="Schiex T."/>
            <person name="Thomas J."/>
            <person name="Vandecasteele C."/>
            <person name="Vares D."/>
            <person name="Vear F."/>
            <person name="Vautrin S."/>
            <person name="Crespi M."/>
            <person name="Mangin B."/>
            <person name="Burke J.M."/>
            <person name="Salse J."/>
            <person name="Munos S."/>
            <person name="Vincourt P."/>
            <person name="Rieseberg L.H."/>
            <person name="Langlade N.B."/>
        </authorList>
    </citation>
    <scope>NUCLEOTIDE SEQUENCE [LARGE SCALE GENOMIC DNA]</scope>
    <source>
        <strain evidence="2">cv. SF193</strain>
    </source>
</reference>
<keyword evidence="2" id="KW-1185">Reference proteome</keyword>
<dbReference type="InParanoid" id="A0A251UMC8"/>
<organism evidence="1 2">
    <name type="scientific">Helianthus annuus</name>
    <name type="common">Common sunflower</name>
    <dbReference type="NCBI Taxonomy" id="4232"/>
    <lineage>
        <taxon>Eukaryota</taxon>
        <taxon>Viridiplantae</taxon>
        <taxon>Streptophyta</taxon>
        <taxon>Embryophyta</taxon>
        <taxon>Tracheophyta</taxon>
        <taxon>Spermatophyta</taxon>
        <taxon>Magnoliopsida</taxon>
        <taxon>eudicotyledons</taxon>
        <taxon>Gunneridae</taxon>
        <taxon>Pentapetalae</taxon>
        <taxon>asterids</taxon>
        <taxon>campanulids</taxon>
        <taxon>Asterales</taxon>
        <taxon>Asteraceae</taxon>
        <taxon>Asteroideae</taxon>
        <taxon>Heliantheae alliance</taxon>
        <taxon>Heliantheae</taxon>
        <taxon>Helianthus</taxon>
    </lineage>
</organism>
<protein>
    <submittedName>
        <fullName evidence="1">Uncharacterized protein</fullName>
    </submittedName>
</protein>
<dbReference type="EMBL" id="CM007894">
    <property type="protein sequence ID" value="OTG23922.1"/>
    <property type="molecule type" value="Genomic_DNA"/>
</dbReference>